<gene>
    <name evidence="2" type="ORF">HD595_000175</name>
</gene>
<evidence type="ECO:0000259" key="1">
    <source>
        <dbReference type="Pfam" id="PF01370"/>
    </source>
</evidence>
<dbReference type="SUPFAM" id="SSF51735">
    <property type="entry name" value="NAD(P)-binding Rossmann-fold domains"/>
    <property type="match status" value="1"/>
</dbReference>
<dbReference type="EMBL" id="JAMZEC010000001">
    <property type="protein sequence ID" value="MCP2344053.1"/>
    <property type="molecule type" value="Genomic_DNA"/>
</dbReference>
<comment type="caution">
    <text evidence="2">The sequence shown here is derived from an EMBL/GenBank/DDBJ whole genome shotgun (WGS) entry which is preliminary data.</text>
</comment>
<reference evidence="2 3" key="1">
    <citation type="submission" date="2022-06" db="EMBL/GenBank/DDBJ databases">
        <title>Sequencing the genomes of 1000 actinobacteria strains.</title>
        <authorList>
            <person name="Klenk H.-P."/>
        </authorList>
    </citation>
    <scope>NUCLEOTIDE SEQUENCE [LARGE SCALE GENOMIC DNA]</scope>
    <source>
        <strain evidence="2 3">DSM 44170</strain>
    </source>
</reference>
<name>A0ABT1JQP0_9ACTN</name>
<keyword evidence="3" id="KW-1185">Reference proteome</keyword>
<dbReference type="RefSeq" id="WP_253765025.1">
    <property type="nucleotide sequence ID" value="NZ_BAAAVE010000024.1"/>
</dbReference>
<dbReference type="PANTHER" id="PTHR43245:SF13">
    <property type="entry name" value="UDP-D-APIOSE_UDP-D-XYLOSE SYNTHASE 2"/>
    <property type="match status" value="1"/>
</dbReference>
<organism evidence="2 3">
    <name type="scientific">Nonomuraea roseoviolacea subsp. carminata</name>
    <dbReference type="NCBI Taxonomy" id="160689"/>
    <lineage>
        <taxon>Bacteria</taxon>
        <taxon>Bacillati</taxon>
        <taxon>Actinomycetota</taxon>
        <taxon>Actinomycetes</taxon>
        <taxon>Streptosporangiales</taxon>
        <taxon>Streptosporangiaceae</taxon>
        <taxon>Nonomuraea</taxon>
    </lineage>
</organism>
<dbReference type="InterPro" id="IPR050177">
    <property type="entry name" value="Lipid_A_modif_metabolic_enz"/>
</dbReference>
<dbReference type="InterPro" id="IPR036291">
    <property type="entry name" value="NAD(P)-bd_dom_sf"/>
</dbReference>
<dbReference type="Proteomes" id="UP001320766">
    <property type="component" value="Unassembled WGS sequence"/>
</dbReference>
<accession>A0ABT1JQP0</accession>
<dbReference type="Gene3D" id="3.40.50.720">
    <property type="entry name" value="NAD(P)-binding Rossmann-like Domain"/>
    <property type="match status" value="1"/>
</dbReference>
<feature type="domain" description="NAD-dependent epimerase/dehydratase" evidence="1">
    <location>
        <begin position="13"/>
        <end position="239"/>
    </location>
</feature>
<evidence type="ECO:0000313" key="3">
    <source>
        <dbReference type="Proteomes" id="UP001320766"/>
    </source>
</evidence>
<evidence type="ECO:0000313" key="2">
    <source>
        <dbReference type="EMBL" id="MCP2344053.1"/>
    </source>
</evidence>
<dbReference type="InterPro" id="IPR001509">
    <property type="entry name" value="Epimerase_deHydtase"/>
</dbReference>
<dbReference type="Pfam" id="PF01370">
    <property type="entry name" value="Epimerase"/>
    <property type="match status" value="1"/>
</dbReference>
<dbReference type="PANTHER" id="PTHR43245">
    <property type="entry name" value="BIFUNCTIONAL POLYMYXIN RESISTANCE PROTEIN ARNA"/>
    <property type="match status" value="1"/>
</dbReference>
<sequence>MGPVNGEGAPGRVIVLGGSGSVGRQVCAAFAARGWDVLAVARHAAPHLEPYPFAALDVTATEPRRIAELVSTARAVVNAAGGWGDTTEEMTYSHIRLVDRLLEGLAQAPCRPRLVHVGSVHEYGPVPHGTLLTEDVEPAPVTPYARAKLATSQAVLTAVERHGIDAVVLRAANMSGPYPPQESFLAALAGRIRRALETGETLELSVADARRDFVDVRDVAEAIERAARAPVGGQVINVGLGEALPIGCLVEWLIEAAGFPQDRIKHLDQEVRSKGGDWTLMDIRRARERLGWRPRTAPRASIRDLWRSSTETA</sequence>
<protein>
    <submittedName>
        <fullName evidence="2">Nucleoside-diphosphate-sugar epimerase</fullName>
    </submittedName>
</protein>
<proteinExistence type="predicted"/>